<dbReference type="PROSITE" id="PS00194">
    <property type="entry name" value="THIOREDOXIN_1"/>
    <property type="match status" value="1"/>
</dbReference>
<reference evidence="4 5" key="1">
    <citation type="journal article" date="2012" name="Appl. Environ. Microbiol.">
        <title>Draft genome sequence of a psychrotolerant sulfur-oxidizing bacterium, Sulfuricella denitrificans skB26, and proteomic insights into cold adaptation.</title>
        <authorList>
            <person name="Watanabe T."/>
            <person name="Kojima H."/>
            <person name="Fukui M."/>
        </authorList>
    </citation>
    <scope>NUCLEOTIDE SEQUENCE [LARGE SCALE GENOMIC DNA]</scope>
    <source>
        <strain evidence="5">skB26</strain>
    </source>
</reference>
<keyword evidence="2" id="KW-0732">Signal</keyword>
<keyword evidence="5" id="KW-1185">Reference proteome</keyword>
<dbReference type="PANTHER" id="PTHR42852">
    <property type="entry name" value="THIOL:DISULFIDE INTERCHANGE PROTEIN DSBE"/>
    <property type="match status" value="1"/>
</dbReference>
<evidence type="ECO:0000256" key="1">
    <source>
        <dbReference type="ARBA" id="ARBA00023284"/>
    </source>
</evidence>
<dbReference type="SUPFAM" id="SSF52833">
    <property type="entry name" value="Thioredoxin-like"/>
    <property type="match status" value="1"/>
</dbReference>
<dbReference type="Pfam" id="PF00578">
    <property type="entry name" value="AhpC-TSA"/>
    <property type="match status" value="1"/>
</dbReference>
<dbReference type="KEGG" id="sdr:SCD_n01145"/>
<feature type="chain" id="PRO_5004535997" description="Thioredoxin domain-containing protein" evidence="2">
    <location>
        <begin position="27"/>
        <end position="287"/>
    </location>
</feature>
<dbReference type="OrthoDB" id="9809746at2"/>
<dbReference type="PANTHER" id="PTHR42852:SF13">
    <property type="entry name" value="PROTEIN DIPZ"/>
    <property type="match status" value="1"/>
</dbReference>
<feature type="domain" description="Thioredoxin" evidence="3">
    <location>
        <begin position="130"/>
        <end position="286"/>
    </location>
</feature>
<evidence type="ECO:0000256" key="2">
    <source>
        <dbReference type="SAM" id="SignalP"/>
    </source>
</evidence>
<proteinExistence type="predicted"/>
<gene>
    <name evidence="4" type="ORF">SCD_n01145</name>
</gene>
<dbReference type="HOGENOM" id="CLU_979778_0_0_4"/>
<evidence type="ECO:0000259" key="3">
    <source>
        <dbReference type="PROSITE" id="PS51352"/>
    </source>
</evidence>
<accession>S6AK53</accession>
<feature type="signal peptide" evidence="2">
    <location>
        <begin position="1"/>
        <end position="26"/>
    </location>
</feature>
<dbReference type="InterPro" id="IPR000866">
    <property type="entry name" value="AhpC/TSA"/>
</dbReference>
<keyword evidence="1" id="KW-0676">Redox-active center</keyword>
<dbReference type="Gene3D" id="3.40.30.10">
    <property type="entry name" value="Glutaredoxin"/>
    <property type="match status" value="1"/>
</dbReference>
<dbReference type="EMBL" id="AP013066">
    <property type="protein sequence ID" value="BAN34979.1"/>
    <property type="molecule type" value="Genomic_DNA"/>
</dbReference>
<name>S6AK53_SULDS</name>
<protein>
    <recommendedName>
        <fullName evidence="3">Thioredoxin domain-containing protein</fullName>
    </recommendedName>
</protein>
<dbReference type="GO" id="GO:0015036">
    <property type="term" value="F:disulfide oxidoreductase activity"/>
    <property type="evidence" value="ECO:0007669"/>
    <property type="project" value="UniProtKB-ARBA"/>
</dbReference>
<dbReference type="PROSITE" id="PS51352">
    <property type="entry name" value="THIOREDOXIN_2"/>
    <property type="match status" value="1"/>
</dbReference>
<dbReference type="AlphaFoldDB" id="S6AK53"/>
<dbReference type="InterPro" id="IPR013766">
    <property type="entry name" value="Thioredoxin_domain"/>
</dbReference>
<organism evidence="4 5">
    <name type="scientific">Sulfuricella denitrificans (strain DSM 22764 / NBRC 105220 / skB26)</name>
    <dbReference type="NCBI Taxonomy" id="1163617"/>
    <lineage>
        <taxon>Bacteria</taxon>
        <taxon>Pseudomonadati</taxon>
        <taxon>Pseudomonadota</taxon>
        <taxon>Betaproteobacteria</taxon>
        <taxon>Nitrosomonadales</taxon>
        <taxon>Sulfuricellaceae</taxon>
        <taxon>Sulfuricella</taxon>
    </lineage>
</organism>
<dbReference type="InterPro" id="IPR036249">
    <property type="entry name" value="Thioredoxin-like_sf"/>
</dbReference>
<dbReference type="STRING" id="1163617.SCD_n01145"/>
<dbReference type="CDD" id="cd02966">
    <property type="entry name" value="TlpA_like_family"/>
    <property type="match status" value="1"/>
</dbReference>
<sequence>MNMAIQNILKLALVLAACLTCVPAIAAKPNDAAAIPHLDSGGKEGFREFLTAGKHRAFVIAPGGAWAWKGGELTVDSAVDGAIQACQNGTEQPCVPYVVNDKIVFDAKRWTTLWGPYQNRAKAAKAYTGKERGSRFFDLAIKSPTGKPMKLSDLRGKVVVLHFWGTWCPPCRREMPELQELYQELGASSGVQLVLLQMREDFATAHQWAQQRHLSLPLHDSGVTEMGTESLALANGKAIPDRRLAVAFPTTYVLDKHGIVVFSHVGPIEGWLQYLPFLQDVAAKSGK</sequence>
<evidence type="ECO:0000313" key="5">
    <source>
        <dbReference type="Proteomes" id="UP000015559"/>
    </source>
</evidence>
<dbReference type="eggNOG" id="COG0526">
    <property type="taxonomic scope" value="Bacteria"/>
</dbReference>
<dbReference type="Proteomes" id="UP000015559">
    <property type="component" value="Chromosome"/>
</dbReference>
<evidence type="ECO:0000313" key="4">
    <source>
        <dbReference type="EMBL" id="BAN34979.1"/>
    </source>
</evidence>
<dbReference type="InterPro" id="IPR017937">
    <property type="entry name" value="Thioredoxin_CS"/>
</dbReference>
<dbReference type="InterPro" id="IPR050553">
    <property type="entry name" value="Thioredoxin_ResA/DsbE_sf"/>
</dbReference>
<dbReference type="GO" id="GO:0016209">
    <property type="term" value="F:antioxidant activity"/>
    <property type="evidence" value="ECO:0007669"/>
    <property type="project" value="InterPro"/>
</dbReference>